<dbReference type="EMBL" id="QOPE01000008">
    <property type="protein sequence ID" value="RCL42017.1"/>
    <property type="molecule type" value="Genomic_DNA"/>
</dbReference>
<dbReference type="SUPFAM" id="SSF69618">
    <property type="entry name" value="HemD-like"/>
    <property type="match status" value="1"/>
</dbReference>
<dbReference type="InterPro" id="IPR003754">
    <property type="entry name" value="4pyrrol_synth_uPrphyn_synth"/>
</dbReference>
<reference evidence="2 3" key="1">
    <citation type="journal article" date="2018" name="Microbiome">
        <title>Fine metagenomic profile of the Mediterranean stratified and mixed water columns revealed by assembly and recruitment.</title>
        <authorList>
            <person name="Haro-Moreno J.M."/>
            <person name="Lopez-Perez M."/>
            <person name="De La Torre J.R."/>
            <person name="Picazo A."/>
            <person name="Camacho A."/>
            <person name="Rodriguez-Valera F."/>
        </authorList>
    </citation>
    <scope>NUCLEOTIDE SEQUENCE [LARGE SCALE GENOMIC DNA]</scope>
    <source>
        <strain evidence="2">MED-G82</strain>
    </source>
</reference>
<accession>A0A368BYS2</accession>
<dbReference type="CDD" id="cd06578">
    <property type="entry name" value="HemD"/>
    <property type="match status" value="1"/>
</dbReference>
<protein>
    <submittedName>
        <fullName evidence="2">Uroporphyrinogen-III synthase</fullName>
    </submittedName>
</protein>
<dbReference type="Proteomes" id="UP000253307">
    <property type="component" value="Unassembled WGS sequence"/>
</dbReference>
<dbReference type="GO" id="GO:0033014">
    <property type="term" value="P:tetrapyrrole biosynthetic process"/>
    <property type="evidence" value="ECO:0007669"/>
    <property type="project" value="InterPro"/>
</dbReference>
<sequence length="236" mass="26457">MIINTRPHKQARKLSYKLEALNIEHTSFPLSDIKQRKNLTSADIEILKKIHTFDGIAFTSAAAVKYGIKIVQDFISLEECNAKFLAVGPSTQENLSNHGLNSLIPKEFQSEGLGLLMQDEGLKRVIIFSNSWSEKSISSNDETEVVYIASHDLEINYQIVKNLQKELESSENIVFIYSTNIFDALTENLSKKALLKTTWIIPSTRIANHVSKLSSKIIQASSAIDEDMIDACIKVN</sequence>
<organism evidence="2 3">
    <name type="scientific">SAR86 cluster bacterium</name>
    <dbReference type="NCBI Taxonomy" id="2030880"/>
    <lineage>
        <taxon>Bacteria</taxon>
        <taxon>Pseudomonadati</taxon>
        <taxon>Pseudomonadota</taxon>
        <taxon>Gammaproteobacteria</taxon>
        <taxon>SAR86 cluster</taxon>
    </lineage>
</organism>
<name>A0A368BYS2_9GAMM</name>
<feature type="domain" description="Tetrapyrrole biosynthesis uroporphyrinogen III synthase" evidence="1">
    <location>
        <begin position="14"/>
        <end position="229"/>
    </location>
</feature>
<dbReference type="AlphaFoldDB" id="A0A368BYS2"/>
<dbReference type="Gene3D" id="3.40.50.10090">
    <property type="match status" value="2"/>
</dbReference>
<comment type="caution">
    <text evidence="2">The sequence shown here is derived from an EMBL/GenBank/DDBJ whole genome shotgun (WGS) entry which is preliminary data.</text>
</comment>
<evidence type="ECO:0000259" key="1">
    <source>
        <dbReference type="Pfam" id="PF02602"/>
    </source>
</evidence>
<gene>
    <name evidence="2" type="ORF">DBW96_01665</name>
</gene>
<evidence type="ECO:0000313" key="2">
    <source>
        <dbReference type="EMBL" id="RCL42017.1"/>
    </source>
</evidence>
<dbReference type="GO" id="GO:0004852">
    <property type="term" value="F:uroporphyrinogen-III synthase activity"/>
    <property type="evidence" value="ECO:0007669"/>
    <property type="project" value="InterPro"/>
</dbReference>
<proteinExistence type="predicted"/>
<dbReference type="InterPro" id="IPR036108">
    <property type="entry name" value="4pyrrol_syn_uPrphyn_synt_sf"/>
</dbReference>
<evidence type="ECO:0000313" key="3">
    <source>
        <dbReference type="Proteomes" id="UP000253307"/>
    </source>
</evidence>
<dbReference type="Pfam" id="PF02602">
    <property type="entry name" value="HEM4"/>
    <property type="match status" value="1"/>
</dbReference>